<comment type="caution">
    <text evidence="1">The sequence shown here is derived from an EMBL/GenBank/DDBJ whole genome shotgun (WGS) entry which is preliminary data.</text>
</comment>
<organism evidence="1">
    <name type="scientific">bioreactor metagenome</name>
    <dbReference type="NCBI Taxonomy" id="1076179"/>
    <lineage>
        <taxon>unclassified sequences</taxon>
        <taxon>metagenomes</taxon>
        <taxon>ecological metagenomes</taxon>
    </lineage>
</organism>
<accession>A0A645HZG4</accession>
<reference evidence="1" key="1">
    <citation type="submission" date="2019-08" db="EMBL/GenBank/DDBJ databases">
        <authorList>
            <person name="Kucharzyk K."/>
            <person name="Murdoch R.W."/>
            <person name="Higgins S."/>
            <person name="Loffler F."/>
        </authorList>
    </citation>
    <scope>NUCLEOTIDE SEQUENCE</scope>
</reference>
<dbReference type="AlphaFoldDB" id="A0A645HZG4"/>
<proteinExistence type="predicted"/>
<name>A0A645HZG4_9ZZZZ</name>
<protein>
    <submittedName>
        <fullName evidence="1">Uncharacterized protein</fullName>
    </submittedName>
</protein>
<gene>
    <name evidence="1" type="ORF">SDC9_192006</name>
</gene>
<dbReference type="EMBL" id="VSSQ01103569">
    <property type="protein sequence ID" value="MPN44441.1"/>
    <property type="molecule type" value="Genomic_DNA"/>
</dbReference>
<sequence length="75" mass="7751">MGKLIPRSFEKIRSGEVIQIQTFTNVAAATAAGVTAAKFPRRIIHLSAGGTGSVPCLAISDGTNWKQVAIGANAI</sequence>
<evidence type="ECO:0000313" key="1">
    <source>
        <dbReference type="EMBL" id="MPN44441.1"/>
    </source>
</evidence>